<evidence type="ECO:0000256" key="2">
    <source>
        <dbReference type="ARBA" id="ARBA00022670"/>
    </source>
</evidence>
<evidence type="ECO:0000313" key="7">
    <source>
        <dbReference type="EMBL" id="MFC3075758.1"/>
    </source>
</evidence>
<feature type="domain" description="D-aminopeptidase" evidence="6">
    <location>
        <begin position="342"/>
        <end position="515"/>
    </location>
</feature>
<name>A0ABV7DNC5_9HYPH</name>
<gene>
    <name evidence="4" type="primary">dap</name>
    <name evidence="7" type="ORF">ACFOHH_21790</name>
</gene>
<evidence type="ECO:0000259" key="5">
    <source>
        <dbReference type="Pfam" id="PF00144"/>
    </source>
</evidence>
<dbReference type="PANTHER" id="PTHR46825">
    <property type="entry name" value="D-ALANYL-D-ALANINE-CARBOXYPEPTIDASE/ENDOPEPTIDASE AMPH"/>
    <property type="match status" value="1"/>
</dbReference>
<dbReference type="SUPFAM" id="SSF50886">
    <property type="entry name" value="D-aminopeptidase, middle and C-terminal domains"/>
    <property type="match status" value="2"/>
</dbReference>
<dbReference type="InterPro" id="IPR050491">
    <property type="entry name" value="AmpC-like"/>
</dbReference>
<evidence type="ECO:0000259" key="6">
    <source>
        <dbReference type="Pfam" id="PF07930"/>
    </source>
</evidence>
<sequence length="520" mass="55874">MPPIDQAALERLAESIPNEVRGPGGAIGVVKDGRTVLRHVWGYADPKRHLPMTASIRFPICSISKQFTCGVLIGLGRDLDSFEPAVRDWLPNLETPRPGVRELCNNQSGLRDYWALTVLHGADAEGVFRREDARPLLARMRSTHFAPGSRYSYSNGNYRLLSDLIEDAAGRPLAELYRERIFDAAGMATAELLPDTATPADGMVGHEGNDAVGFFPATNRIYWTGDAGISASLDDMLAWERFIDGTRDDEDGLYRRLSRPQTFSDGRPAPYGYGLAHDTIGTVATTGHAGALRGFRAQRLHAASERLSVVVLFNHEGPAGETATRLMKAALGVPAETAAGAAADPAWNGRYLDPETGLLLTLSANPAGVSAVFAGAPEQLAVTRADGAASAAMTLARRGDAVDYERWRENLRGTATRVTGTARPDIAGRYHSAELDAAFRVVDTGGALYGHFEGFLGKGEMAPLYPVADDLWVLPCRRSMDAPAPGDWTVRIARNGDGSVGGLTLGCWLARNVGYVRMGA</sequence>
<keyword evidence="1 4" id="KW-0031">Aminopeptidase</keyword>
<keyword evidence="8" id="KW-1185">Reference proteome</keyword>
<evidence type="ECO:0000256" key="1">
    <source>
        <dbReference type="ARBA" id="ARBA00022438"/>
    </source>
</evidence>
<dbReference type="Pfam" id="PF00144">
    <property type="entry name" value="Beta-lactamase"/>
    <property type="match status" value="1"/>
</dbReference>
<keyword evidence="3 4" id="KW-0378">Hydrolase</keyword>
<dbReference type="InterPro" id="IPR023645">
    <property type="entry name" value="DAP"/>
</dbReference>
<dbReference type="Proteomes" id="UP001595377">
    <property type="component" value="Unassembled WGS sequence"/>
</dbReference>
<comment type="catalytic activity">
    <reaction evidence="4">
        <text>Release of an N-terminal D-amino acid from a peptide, Xaa-|-Yaa-, in which Xaa is preferably D-Ala, D-Ser or D-Thr. D-amino acid amides and methyl esters also are hydrolyzed, as is glycine amide.</text>
        <dbReference type="EC" id="3.4.11.19"/>
    </reaction>
</comment>
<comment type="function">
    <text evidence="4">Hydrolyzes N-terminal residues in D-amino acid-containing peptides.</text>
</comment>
<dbReference type="Gene3D" id="2.40.128.50">
    <property type="match status" value="2"/>
</dbReference>
<dbReference type="InterPro" id="IPR027279">
    <property type="entry name" value="D_amino_pept/lipop_sf"/>
</dbReference>
<feature type="domain" description="Beta-lactamase-related" evidence="5">
    <location>
        <begin position="10"/>
        <end position="329"/>
    </location>
</feature>
<accession>A0ABV7DNC5</accession>
<reference evidence="8" key="1">
    <citation type="journal article" date="2019" name="Int. J. Syst. Evol. Microbiol.">
        <title>The Global Catalogue of Microorganisms (GCM) 10K type strain sequencing project: providing services to taxonomists for standard genome sequencing and annotation.</title>
        <authorList>
            <consortium name="The Broad Institute Genomics Platform"/>
            <consortium name="The Broad Institute Genome Sequencing Center for Infectious Disease"/>
            <person name="Wu L."/>
            <person name="Ma J."/>
        </authorList>
    </citation>
    <scope>NUCLEOTIDE SEQUENCE [LARGE SCALE GENOMIC DNA]</scope>
    <source>
        <strain evidence="8">KCTC 52677</strain>
    </source>
</reference>
<dbReference type="EC" id="3.4.11.19" evidence="4"/>
<dbReference type="NCBIfam" id="NF009622">
    <property type="entry name" value="PRK13128.1"/>
    <property type="match status" value="1"/>
</dbReference>
<dbReference type="InterPro" id="IPR001466">
    <property type="entry name" value="Beta-lactam-related"/>
</dbReference>
<protein>
    <recommendedName>
        <fullName evidence="4">D-aminopeptidase</fullName>
        <ecNumber evidence="4">3.4.11.19</ecNumber>
    </recommendedName>
</protein>
<dbReference type="InterPro" id="IPR012338">
    <property type="entry name" value="Beta-lactam/transpept-like"/>
</dbReference>
<feature type="region of interest" description="Important for specificity" evidence="4">
    <location>
        <begin position="477"/>
        <end position="487"/>
    </location>
</feature>
<dbReference type="Pfam" id="PF07930">
    <property type="entry name" value="DAP_B"/>
    <property type="match status" value="1"/>
</dbReference>
<dbReference type="EMBL" id="JBHRSP010000041">
    <property type="protein sequence ID" value="MFC3075758.1"/>
    <property type="molecule type" value="Genomic_DNA"/>
</dbReference>
<comment type="similarity">
    <text evidence="4">Belongs to the peptidase S12 family.</text>
</comment>
<feature type="active site" description="Nucleophile" evidence="4">
    <location>
        <position position="62"/>
    </location>
</feature>
<evidence type="ECO:0000313" key="8">
    <source>
        <dbReference type="Proteomes" id="UP001595377"/>
    </source>
</evidence>
<organism evidence="7 8">
    <name type="scientific">Shinella pollutisoli</name>
    <dbReference type="NCBI Taxonomy" id="2250594"/>
    <lineage>
        <taxon>Bacteria</taxon>
        <taxon>Pseudomonadati</taxon>
        <taxon>Pseudomonadota</taxon>
        <taxon>Alphaproteobacteria</taxon>
        <taxon>Hyphomicrobiales</taxon>
        <taxon>Rhizobiaceae</taxon>
        <taxon>Shinella</taxon>
    </lineage>
</organism>
<proteinExistence type="inferred from homology"/>
<dbReference type="InterPro" id="IPR012856">
    <property type="entry name" value="DAP_B_dom"/>
</dbReference>
<keyword evidence="2 4" id="KW-0645">Protease</keyword>
<feature type="binding site" evidence="4">
    <location>
        <position position="481"/>
    </location>
    <ligand>
        <name>substrate</name>
    </ligand>
</feature>
<evidence type="ECO:0000256" key="4">
    <source>
        <dbReference type="HAMAP-Rule" id="MF_01960"/>
    </source>
</evidence>
<dbReference type="PANTHER" id="PTHR46825:SF9">
    <property type="entry name" value="BETA-LACTAMASE-RELATED DOMAIN-CONTAINING PROTEIN"/>
    <property type="match status" value="1"/>
</dbReference>
<dbReference type="RefSeq" id="WP_257317305.1">
    <property type="nucleotide sequence ID" value="NZ_JANFDG010000027.1"/>
</dbReference>
<dbReference type="GO" id="GO:0004177">
    <property type="term" value="F:aminopeptidase activity"/>
    <property type="evidence" value="ECO:0007669"/>
    <property type="project" value="UniProtKB-KW"/>
</dbReference>
<evidence type="ECO:0000256" key="3">
    <source>
        <dbReference type="ARBA" id="ARBA00022801"/>
    </source>
</evidence>
<feature type="active site" description="Proton donor/acceptor" evidence="4">
    <location>
        <position position="65"/>
    </location>
</feature>
<dbReference type="SUPFAM" id="SSF56601">
    <property type="entry name" value="beta-lactamase/transpeptidase-like"/>
    <property type="match status" value="1"/>
</dbReference>
<dbReference type="Gene3D" id="3.40.710.10">
    <property type="entry name" value="DD-peptidase/beta-lactamase superfamily"/>
    <property type="match status" value="1"/>
</dbReference>
<comment type="subunit">
    <text evidence="4">Homodimer.</text>
</comment>
<comment type="caution">
    <text evidence="7">The sequence shown here is derived from an EMBL/GenBank/DDBJ whole genome shotgun (WGS) entry which is preliminary data.</text>
</comment>
<dbReference type="HAMAP" id="MF_01960">
    <property type="entry name" value="D_aminopeptidase"/>
    <property type="match status" value="1"/>
</dbReference>
<comment type="activity regulation">
    <text evidence="4">Inhibited by beta-lactam compounds such as 6-aminopenicillic acid, 7-aminocephalosporanic acid, benzylpenicillin and ampicillin. Inhibited by p-chloromercuribenzoate.</text>
</comment>